<protein>
    <submittedName>
        <fullName evidence="5">Substrate-binding protein</fullName>
    </submittedName>
</protein>
<dbReference type="PANTHER" id="PTHR47628:SF1">
    <property type="entry name" value="ALIPHATIC AMIDASE EXPRESSION-REGULATING PROTEIN"/>
    <property type="match status" value="1"/>
</dbReference>
<dbReference type="EMBL" id="JAUHTC010000075">
    <property type="protein sequence ID" value="MDN4520505.1"/>
    <property type="molecule type" value="Genomic_DNA"/>
</dbReference>
<comment type="similarity">
    <text evidence="1">Belongs to the leucine-binding protein family.</text>
</comment>
<dbReference type="Pfam" id="PF13458">
    <property type="entry name" value="Peripla_BP_6"/>
    <property type="match status" value="1"/>
</dbReference>
<dbReference type="Proteomes" id="UP001172687">
    <property type="component" value="Unassembled WGS sequence"/>
</dbReference>
<keyword evidence="6" id="KW-1185">Reference proteome</keyword>
<dbReference type="InterPro" id="IPR028082">
    <property type="entry name" value="Peripla_BP_I"/>
</dbReference>
<reference evidence="5" key="1">
    <citation type="submission" date="2023-07" db="EMBL/GenBank/DDBJ databases">
        <title>Degradation of tert-butanol by M. austroafricanum TBA100.</title>
        <authorList>
            <person name="Helbich S."/>
            <person name="Vainshtein Y."/>
        </authorList>
    </citation>
    <scope>NUCLEOTIDE SEQUENCE</scope>
    <source>
        <strain evidence="5">TBA100</strain>
    </source>
</reference>
<evidence type="ECO:0000256" key="2">
    <source>
        <dbReference type="ARBA" id="ARBA00022729"/>
    </source>
</evidence>
<evidence type="ECO:0000256" key="1">
    <source>
        <dbReference type="ARBA" id="ARBA00010062"/>
    </source>
</evidence>
<accession>A0ABT8HJ20</accession>
<evidence type="ECO:0000256" key="3">
    <source>
        <dbReference type="SAM" id="SignalP"/>
    </source>
</evidence>
<evidence type="ECO:0000313" key="6">
    <source>
        <dbReference type="Proteomes" id="UP001172687"/>
    </source>
</evidence>
<dbReference type="Gene3D" id="3.40.50.2300">
    <property type="match status" value="2"/>
</dbReference>
<feature type="chain" id="PRO_5046587906" evidence="3">
    <location>
        <begin position="31"/>
        <end position="398"/>
    </location>
</feature>
<feature type="signal peptide" evidence="3">
    <location>
        <begin position="1"/>
        <end position="30"/>
    </location>
</feature>
<dbReference type="PROSITE" id="PS51257">
    <property type="entry name" value="PROKAR_LIPOPROTEIN"/>
    <property type="match status" value="1"/>
</dbReference>
<organism evidence="5 6">
    <name type="scientific">Mycolicibacterium austroafricanum</name>
    <name type="common">Mycobacterium austroafricanum</name>
    <dbReference type="NCBI Taxonomy" id="39687"/>
    <lineage>
        <taxon>Bacteria</taxon>
        <taxon>Bacillati</taxon>
        <taxon>Actinomycetota</taxon>
        <taxon>Actinomycetes</taxon>
        <taxon>Mycobacteriales</taxon>
        <taxon>Mycobacteriaceae</taxon>
        <taxon>Mycolicibacterium</taxon>
    </lineage>
</organism>
<comment type="caution">
    <text evidence="5">The sequence shown here is derived from an EMBL/GenBank/DDBJ whole genome shotgun (WGS) entry which is preliminary data.</text>
</comment>
<evidence type="ECO:0000313" key="5">
    <source>
        <dbReference type="EMBL" id="MDN4520505.1"/>
    </source>
</evidence>
<dbReference type="InterPro" id="IPR028081">
    <property type="entry name" value="Leu-bd"/>
</dbReference>
<dbReference type="RefSeq" id="WP_301161660.1">
    <property type="nucleotide sequence ID" value="NZ_JAUHTC010000075.1"/>
</dbReference>
<proteinExistence type="inferred from homology"/>
<sequence length="398" mass="41296">MSGRGRATTLAASAFAAVMACTVASCSSDAADDNSVLIAIPVGLTGANSVVAPGVVQASELAADQINADGGILGGRQVKLKIYDDQSGANGALKAFTAAVREDNVVGIVGMETTAARNAGQPIAAETNTPYVYTSGYEGKACAQNLFINGSTPEQSVNPLIAYIDENMGAKTWAIVASDYAYGRDTAAFFEQAVKDSGGEVVSTQFNPVDSGDWTSALQNIRSAEPDVVVSILAAGTPSVTLSKQWKQSGLAIPHVNLGMDEDTAKTIGADAAGVLYPSMYFTGNDSPENKEFMQALQDKFGDDAHIPNQMTVPQYVGVHLLAEAIDAAGSTDPAAVLAELPNVAFEGPSGPVQINKQHHAELNYYLGEVKQDGTTEVVADFGLVDPGEQCPELQSAP</sequence>
<evidence type="ECO:0000259" key="4">
    <source>
        <dbReference type="Pfam" id="PF13458"/>
    </source>
</evidence>
<dbReference type="SUPFAM" id="SSF53822">
    <property type="entry name" value="Periplasmic binding protein-like I"/>
    <property type="match status" value="1"/>
</dbReference>
<keyword evidence="2 3" id="KW-0732">Signal</keyword>
<gene>
    <name evidence="5" type="ORF">QYF68_22160</name>
</gene>
<feature type="domain" description="Leucine-binding protein" evidence="4">
    <location>
        <begin position="38"/>
        <end position="374"/>
    </location>
</feature>
<dbReference type="PANTHER" id="PTHR47628">
    <property type="match status" value="1"/>
</dbReference>
<dbReference type="CDD" id="cd06331">
    <property type="entry name" value="PBP1_AmiC-like"/>
    <property type="match status" value="1"/>
</dbReference>
<name>A0ABT8HJ20_MYCAO</name>